<dbReference type="AlphaFoldDB" id="A0A8A3PI46"/>
<sequence length="144" mass="15680">MSAKPPLHESSKIASVKNAGKGIKKRLPPQGYALAALPKRIFAPMPNRYHFILTRLHLSTQPPSRIPNNRLAQLAAPSQITHPPTGACKTSVGHIIQNGQRLYRDDDDDDDDAFVTFKPPLGSAVTTIRTSVYAAIRIEAFAAS</sequence>
<feature type="compositionally biased region" description="Basic and acidic residues" evidence="1">
    <location>
        <begin position="1"/>
        <end position="11"/>
    </location>
</feature>
<reference evidence="2" key="1">
    <citation type="submission" date="2020-10" db="EMBL/GenBank/DDBJ databases">
        <title>Genome Sequence of Monilinia vaccinii-corymbosi Sheds Light on Mummy Berry Disease Infection of Blueberry and Mating Type.</title>
        <authorList>
            <person name="Yow A.G."/>
            <person name="Zhang Y."/>
            <person name="Bansal K."/>
            <person name="Eacker S.M."/>
            <person name="Sullivan S."/>
            <person name="Liachko I."/>
            <person name="Cubeta M.A."/>
            <person name="Rollins J.A."/>
            <person name="Ashrafi H."/>
        </authorList>
    </citation>
    <scope>NUCLEOTIDE SEQUENCE</scope>
    <source>
        <strain evidence="2">RL-1</strain>
    </source>
</reference>
<accession>A0A8A3PI46</accession>
<name>A0A8A3PI46_9HELO</name>
<keyword evidence="3" id="KW-1185">Reference proteome</keyword>
<protein>
    <submittedName>
        <fullName evidence="2">Uncharacterized protein</fullName>
    </submittedName>
</protein>
<evidence type="ECO:0000313" key="2">
    <source>
        <dbReference type="EMBL" id="QSZ34709.1"/>
    </source>
</evidence>
<dbReference type="Proteomes" id="UP000672032">
    <property type="component" value="Chromosome 5"/>
</dbReference>
<gene>
    <name evidence="2" type="ORF">DSL72_007564</name>
</gene>
<organism evidence="2 3">
    <name type="scientific">Monilinia vaccinii-corymbosi</name>
    <dbReference type="NCBI Taxonomy" id="61207"/>
    <lineage>
        <taxon>Eukaryota</taxon>
        <taxon>Fungi</taxon>
        <taxon>Dikarya</taxon>
        <taxon>Ascomycota</taxon>
        <taxon>Pezizomycotina</taxon>
        <taxon>Leotiomycetes</taxon>
        <taxon>Helotiales</taxon>
        <taxon>Sclerotiniaceae</taxon>
        <taxon>Monilinia</taxon>
    </lineage>
</organism>
<evidence type="ECO:0000313" key="3">
    <source>
        <dbReference type="Proteomes" id="UP000672032"/>
    </source>
</evidence>
<evidence type="ECO:0000256" key="1">
    <source>
        <dbReference type="SAM" id="MobiDB-lite"/>
    </source>
</evidence>
<dbReference type="EMBL" id="CP063409">
    <property type="protein sequence ID" value="QSZ34709.1"/>
    <property type="molecule type" value="Genomic_DNA"/>
</dbReference>
<proteinExistence type="predicted"/>
<feature type="region of interest" description="Disordered" evidence="1">
    <location>
        <begin position="1"/>
        <end position="22"/>
    </location>
</feature>